<sequence length="415" mass="44243">MEPFHTEHLLLEPYAKLPRRDLDVANGYSTPGVALPTTIGAIATAVPIPAFAPGLAAGDAGGRGSGRAAAVAARRMAALASGSVDLVIADPPYNIGVQGEGWDQLGVQGEGWDQLDDYMRWSRLWLRECVRVLRPGGALFLYGLAFVQHISWVYKQGGDSRLKGMLAYSEWFTKPGGQHTFNPHEAVEHYTPEEFDEALAKGVGRVTPESLARGRPPKNWWDIPRENSRSKERRYGAHPSMKPLQICERIVKVHSDAGGCVLVPFGGSGSEVVAAARLGRHCIGFEVEPQYHRLILRRLVGHGLLPAEALPPPYQSGFLGVYKHGKTFVAKVMRDGALRSLGAFQSAESAAAAYAAAVGEAPATSLAAQMAEQQQQQVAEEQVAEQQVAAAATAIAPDPAPLDGVGPAAVPPCGA</sequence>
<keyword evidence="2" id="KW-0489">Methyltransferase</keyword>
<dbReference type="eggNOG" id="ENOG502SGCR">
    <property type="taxonomic scope" value="Eukaryota"/>
</dbReference>
<dbReference type="RefSeq" id="XP_005779699.1">
    <property type="nucleotide sequence ID" value="XM_005779642.1"/>
</dbReference>
<dbReference type="GO" id="GO:0003677">
    <property type="term" value="F:DNA binding"/>
    <property type="evidence" value="ECO:0007669"/>
    <property type="project" value="InterPro"/>
</dbReference>
<dbReference type="PaxDb" id="2903-EOD27270"/>
<dbReference type="EnsemblProtists" id="EOD27270">
    <property type="protein sequence ID" value="EOD27270"/>
    <property type="gene ID" value="EMIHUDRAFT_205290"/>
</dbReference>
<dbReference type="Proteomes" id="UP000013827">
    <property type="component" value="Unassembled WGS sequence"/>
</dbReference>
<dbReference type="GO" id="GO:0032259">
    <property type="term" value="P:methylation"/>
    <property type="evidence" value="ECO:0007669"/>
    <property type="project" value="UniProtKB-KW"/>
</dbReference>
<evidence type="ECO:0000313" key="6">
    <source>
        <dbReference type="Proteomes" id="UP000013827"/>
    </source>
</evidence>
<dbReference type="SUPFAM" id="SSF53335">
    <property type="entry name" value="S-adenosyl-L-methionine-dependent methyltransferases"/>
    <property type="match status" value="1"/>
</dbReference>
<organism evidence="5 6">
    <name type="scientific">Emiliania huxleyi (strain CCMP1516)</name>
    <dbReference type="NCBI Taxonomy" id="280463"/>
    <lineage>
        <taxon>Eukaryota</taxon>
        <taxon>Haptista</taxon>
        <taxon>Haptophyta</taxon>
        <taxon>Prymnesiophyceae</taxon>
        <taxon>Isochrysidales</taxon>
        <taxon>Noelaerhabdaceae</taxon>
        <taxon>Emiliania</taxon>
    </lineage>
</organism>
<dbReference type="GO" id="GO:0008170">
    <property type="term" value="F:N-methyltransferase activity"/>
    <property type="evidence" value="ECO:0007669"/>
    <property type="project" value="InterPro"/>
</dbReference>
<keyword evidence="3" id="KW-0808">Transferase</keyword>
<dbReference type="AlphaFoldDB" id="A0A0D3JUT5"/>
<dbReference type="PRINTS" id="PR00508">
    <property type="entry name" value="S21N4MTFRASE"/>
</dbReference>
<protein>
    <recommendedName>
        <fullName evidence="4">DNA methylase N-4/N-6 domain-containing protein</fullName>
    </recommendedName>
</protein>
<dbReference type="InterPro" id="IPR001091">
    <property type="entry name" value="RM_Methyltransferase"/>
</dbReference>
<evidence type="ECO:0000256" key="1">
    <source>
        <dbReference type="ARBA" id="ARBA00006594"/>
    </source>
</evidence>
<name>A0A0D3JUT5_EMIH1</name>
<evidence type="ECO:0000256" key="2">
    <source>
        <dbReference type="ARBA" id="ARBA00022603"/>
    </source>
</evidence>
<evidence type="ECO:0000313" key="5">
    <source>
        <dbReference type="EnsemblProtists" id="EOD27270"/>
    </source>
</evidence>
<dbReference type="InterPro" id="IPR002052">
    <property type="entry name" value="DNA_methylase_N6_adenine_CS"/>
</dbReference>
<reference evidence="6" key="1">
    <citation type="journal article" date="2013" name="Nature">
        <title>Pan genome of the phytoplankton Emiliania underpins its global distribution.</title>
        <authorList>
            <person name="Read B.A."/>
            <person name="Kegel J."/>
            <person name="Klute M.J."/>
            <person name="Kuo A."/>
            <person name="Lefebvre S.C."/>
            <person name="Maumus F."/>
            <person name="Mayer C."/>
            <person name="Miller J."/>
            <person name="Monier A."/>
            <person name="Salamov A."/>
            <person name="Young J."/>
            <person name="Aguilar M."/>
            <person name="Claverie J.M."/>
            <person name="Frickenhaus S."/>
            <person name="Gonzalez K."/>
            <person name="Herman E.K."/>
            <person name="Lin Y.C."/>
            <person name="Napier J."/>
            <person name="Ogata H."/>
            <person name="Sarno A.F."/>
            <person name="Shmutz J."/>
            <person name="Schroeder D."/>
            <person name="de Vargas C."/>
            <person name="Verret F."/>
            <person name="von Dassow P."/>
            <person name="Valentin K."/>
            <person name="Van de Peer Y."/>
            <person name="Wheeler G."/>
            <person name="Dacks J.B."/>
            <person name="Delwiche C.F."/>
            <person name="Dyhrman S.T."/>
            <person name="Glockner G."/>
            <person name="John U."/>
            <person name="Richards T."/>
            <person name="Worden A.Z."/>
            <person name="Zhang X."/>
            <person name="Grigoriev I.V."/>
            <person name="Allen A.E."/>
            <person name="Bidle K."/>
            <person name="Borodovsky M."/>
            <person name="Bowler C."/>
            <person name="Brownlee C."/>
            <person name="Cock J.M."/>
            <person name="Elias M."/>
            <person name="Gladyshev V.N."/>
            <person name="Groth M."/>
            <person name="Guda C."/>
            <person name="Hadaegh A."/>
            <person name="Iglesias-Rodriguez M.D."/>
            <person name="Jenkins J."/>
            <person name="Jones B.M."/>
            <person name="Lawson T."/>
            <person name="Leese F."/>
            <person name="Lindquist E."/>
            <person name="Lobanov A."/>
            <person name="Lomsadze A."/>
            <person name="Malik S.B."/>
            <person name="Marsh M.E."/>
            <person name="Mackinder L."/>
            <person name="Mock T."/>
            <person name="Mueller-Roeber B."/>
            <person name="Pagarete A."/>
            <person name="Parker M."/>
            <person name="Probert I."/>
            <person name="Quesneville H."/>
            <person name="Raines C."/>
            <person name="Rensing S.A."/>
            <person name="Riano-Pachon D.M."/>
            <person name="Richier S."/>
            <person name="Rokitta S."/>
            <person name="Shiraiwa Y."/>
            <person name="Soanes D.M."/>
            <person name="van der Giezen M."/>
            <person name="Wahlund T.M."/>
            <person name="Williams B."/>
            <person name="Wilson W."/>
            <person name="Wolfe G."/>
            <person name="Wurch L.L."/>
        </authorList>
    </citation>
    <scope>NUCLEOTIDE SEQUENCE</scope>
</reference>
<dbReference type="Gene3D" id="3.40.50.150">
    <property type="entry name" value="Vaccinia Virus protein VP39"/>
    <property type="match status" value="1"/>
</dbReference>
<accession>A0A0D3JUT5</accession>
<dbReference type="InterPro" id="IPR029063">
    <property type="entry name" value="SAM-dependent_MTases_sf"/>
</dbReference>
<comment type="similarity">
    <text evidence="1">Belongs to the N(4)/N(6)-methyltransferase family.</text>
</comment>
<dbReference type="GeneID" id="17272816"/>
<dbReference type="Pfam" id="PF01555">
    <property type="entry name" value="N6_N4_Mtase"/>
    <property type="match status" value="1"/>
</dbReference>
<feature type="domain" description="DNA methylase N-4/N-6" evidence="4">
    <location>
        <begin position="84"/>
        <end position="295"/>
    </location>
</feature>
<dbReference type="HOGENOM" id="CLU_662961_0_0_1"/>
<dbReference type="InterPro" id="IPR002941">
    <property type="entry name" value="DNA_methylase_N4/N6"/>
</dbReference>
<keyword evidence="6" id="KW-1185">Reference proteome</keyword>
<dbReference type="KEGG" id="ehx:EMIHUDRAFT_205290"/>
<proteinExistence type="inferred from homology"/>
<dbReference type="PROSITE" id="PS00092">
    <property type="entry name" value="N6_MTASE"/>
    <property type="match status" value="1"/>
</dbReference>
<evidence type="ECO:0000256" key="3">
    <source>
        <dbReference type="ARBA" id="ARBA00022679"/>
    </source>
</evidence>
<reference evidence="5" key="2">
    <citation type="submission" date="2024-10" db="UniProtKB">
        <authorList>
            <consortium name="EnsemblProtists"/>
        </authorList>
    </citation>
    <scope>IDENTIFICATION</scope>
</reference>
<evidence type="ECO:0000259" key="4">
    <source>
        <dbReference type="Pfam" id="PF01555"/>
    </source>
</evidence>